<name>A0A9D4SZR4_RHISA</name>
<sequence length="168" mass="18581">MRQLRQFQRLADQSTDFLWALQLPVLRTGVAKKVTDPKPAVHVPEQFTVPPDILRTLSLGPKFAVEPKTSPPELLAMVRQVSRHVPEQEQPHSISEGVDTVSRYRPAGSKIPLRRVEAFLKEHSLTVLPADKEGGFAILTLGLFGSKAHTAVAQPQFGQIENKGMLCS</sequence>
<evidence type="ECO:0000313" key="1">
    <source>
        <dbReference type="EMBL" id="KAH7961423.1"/>
    </source>
</evidence>
<dbReference type="Proteomes" id="UP000821837">
    <property type="component" value="Chromosome 3"/>
</dbReference>
<proteinExistence type="predicted"/>
<keyword evidence="2" id="KW-1185">Reference proteome</keyword>
<reference evidence="1" key="2">
    <citation type="submission" date="2021-09" db="EMBL/GenBank/DDBJ databases">
        <authorList>
            <person name="Jia N."/>
            <person name="Wang J."/>
            <person name="Shi W."/>
            <person name="Du L."/>
            <person name="Sun Y."/>
            <person name="Zhan W."/>
            <person name="Jiang J."/>
            <person name="Wang Q."/>
            <person name="Zhang B."/>
            <person name="Ji P."/>
            <person name="Sakyi L.B."/>
            <person name="Cui X."/>
            <person name="Yuan T."/>
            <person name="Jiang B."/>
            <person name="Yang W."/>
            <person name="Lam T.T.-Y."/>
            <person name="Chang Q."/>
            <person name="Ding S."/>
            <person name="Wang X."/>
            <person name="Zhu J."/>
            <person name="Ruan X."/>
            <person name="Zhao L."/>
            <person name="Wei J."/>
            <person name="Que T."/>
            <person name="Du C."/>
            <person name="Cheng J."/>
            <person name="Dai P."/>
            <person name="Han X."/>
            <person name="Huang E."/>
            <person name="Gao Y."/>
            <person name="Liu J."/>
            <person name="Shao H."/>
            <person name="Ye R."/>
            <person name="Li L."/>
            <person name="Wei W."/>
            <person name="Wang X."/>
            <person name="Wang C."/>
            <person name="Huo Q."/>
            <person name="Li W."/>
            <person name="Guo W."/>
            <person name="Chen H."/>
            <person name="Chen S."/>
            <person name="Zhou L."/>
            <person name="Zhou L."/>
            <person name="Ni X."/>
            <person name="Tian J."/>
            <person name="Zhou Y."/>
            <person name="Sheng Y."/>
            <person name="Liu T."/>
            <person name="Pan Y."/>
            <person name="Xia L."/>
            <person name="Li J."/>
            <person name="Zhao F."/>
            <person name="Cao W."/>
        </authorList>
    </citation>
    <scope>NUCLEOTIDE SEQUENCE</scope>
    <source>
        <strain evidence="1">Rsan-2018</strain>
        <tissue evidence="1">Larvae</tissue>
    </source>
</reference>
<dbReference type="VEuPathDB" id="VectorBase:RSAN_046078"/>
<gene>
    <name evidence="1" type="ORF">HPB52_008917</name>
</gene>
<reference evidence="1" key="1">
    <citation type="journal article" date="2020" name="Cell">
        <title>Large-Scale Comparative Analyses of Tick Genomes Elucidate Their Genetic Diversity and Vector Capacities.</title>
        <authorList>
            <consortium name="Tick Genome and Microbiome Consortium (TIGMIC)"/>
            <person name="Jia N."/>
            <person name="Wang J."/>
            <person name="Shi W."/>
            <person name="Du L."/>
            <person name="Sun Y."/>
            <person name="Zhan W."/>
            <person name="Jiang J.F."/>
            <person name="Wang Q."/>
            <person name="Zhang B."/>
            <person name="Ji P."/>
            <person name="Bell-Sakyi L."/>
            <person name="Cui X.M."/>
            <person name="Yuan T.T."/>
            <person name="Jiang B.G."/>
            <person name="Yang W.F."/>
            <person name="Lam T.T."/>
            <person name="Chang Q.C."/>
            <person name="Ding S.J."/>
            <person name="Wang X.J."/>
            <person name="Zhu J.G."/>
            <person name="Ruan X.D."/>
            <person name="Zhao L."/>
            <person name="Wei J.T."/>
            <person name="Ye R.Z."/>
            <person name="Que T.C."/>
            <person name="Du C.H."/>
            <person name="Zhou Y.H."/>
            <person name="Cheng J.X."/>
            <person name="Dai P.F."/>
            <person name="Guo W.B."/>
            <person name="Han X.H."/>
            <person name="Huang E.J."/>
            <person name="Li L.F."/>
            <person name="Wei W."/>
            <person name="Gao Y.C."/>
            <person name="Liu J.Z."/>
            <person name="Shao H.Z."/>
            <person name="Wang X."/>
            <person name="Wang C.C."/>
            <person name="Yang T.C."/>
            <person name="Huo Q.B."/>
            <person name="Li W."/>
            <person name="Chen H.Y."/>
            <person name="Chen S.E."/>
            <person name="Zhou L.G."/>
            <person name="Ni X.B."/>
            <person name="Tian J.H."/>
            <person name="Sheng Y."/>
            <person name="Liu T."/>
            <person name="Pan Y.S."/>
            <person name="Xia L.Y."/>
            <person name="Li J."/>
            <person name="Zhao F."/>
            <person name="Cao W.C."/>
        </authorList>
    </citation>
    <scope>NUCLEOTIDE SEQUENCE</scope>
    <source>
        <strain evidence="1">Rsan-2018</strain>
    </source>
</reference>
<dbReference type="EMBL" id="JABSTV010001249">
    <property type="protein sequence ID" value="KAH7961423.1"/>
    <property type="molecule type" value="Genomic_DNA"/>
</dbReference>
<evidence type="ECO:0000313" key="2">
    <source>
        <dbReference type="Proteomes" id="UP000821837"/>
    </source>
</evidence>
<dbReference type="AlphaFoldDB" id="A0A9D4SZR4"/>
<comment type="caution">
    <text evidence="1">The sequence shown here is derived from an EMBL/GenBank/DDBJ whole genome shotgun (WGS) entry which is preliminary data.</text>
</comment>
<organism evidence="1 2">
    <name type="scientific">Rhipicephalus sanguineus</name>
    <name type="common">Brown dog tick</name>
    <name type="synonym">Ixodes sanguineus</name>
    <dbReference type="NCBI Taxonomy" id="34632"/>
    <lineage>
        <taxon>Eukaryota</taxon>
        <taxon>Metazoa</taxon>
        <taxon>Ecdysozoa</taxon>
        <taxon>Arthropoda</taxon>
        <taxon>Chelicerata</taxon>
        <taxon>Arachnida</taxon>
        <taxon>Acari</taxon>
        <taxon>Parasitiformes</taxon>
        <taxon>Ixodida</taxon>
        <taxon>Ixodoidea</taxon>
        <taxon>Ixodidae</taxon>
        <taxon>Rhipicephalinae</taxon>
        <taxon>Rhipicephalus</taxon>
        <taxon>Rhipicephalus</taxon>
    </lineage>
</organism>
<protein>
    <submittedName>
        <fullName evidence="1">Uncharacterized protein</fullName>
    </submittedName>
</protein>
<accession>A0A9D4SZR4</accession>